<sequence length="420" mass="48017">MTAASHVCSTYEEQLRYLKQLKSQGADKATLRAAATKLRQFKLKSRQENASKARYNQKAISYNANMFLDVYRSHFRTVPYDKEGFSVSFPVPTDEVGASEVRKFFQEFGFAIFRDVIDAEECVKTQDEIWSYLESNTAGFERFVPETYCHLSSQTYGLAPEPAIFTPQIVKNRCCVKVLRAFRTLILDDDILVSHDRWCVYRPTRDILFKNGVRSMPQWKTRENLHLDLNPWTYFSEIKPLEDLRYDNLRDFSKEINGVTLASGPHVQGVLSLHDNKPNDGGTVLLVGFHKCFKEWRNSLGSMSDQIHSIGGDLGHLVWRGNGVGSYILAPSDPLHKFKQRVTTRAGSLLIWNQCVLHGSAHNDSDKFRVAQFIKAFRRAPIGEIRLSRRMKRVDAELKRNGVHLDAKMSTAMKRAIGLT</sequence>
<dbReference type="Proteomes" id="UP000195557">
    <property type="component" value="Unassembled WGS sequence"/>
</dbReference>
<dbReference type="Gene3D" id="2.60.120.620">
    <property type="entry name" value="q2cbj1_9rhob like domain"/>
    <property type="match status" value="1"/>
</dbReference>
<name>A0A1Y5I1X7_OSTTA</name>
<organism evidence="1">
    <name type="scientific">Ostreococcus tauri</name>
    <name type="common">Marine green alga</name>
    <dbReference type="NCBI Taxonomy" id="70448"/>
    <lineage>
        <taxon>Eukaryota</taxon>
        <taxon>Viridiplantae</taxon>
        <taxon>Chlorophyta</taxon>
        <taxon>Mamiellophyceae</taxon>
        <taxon>Mamiellales</taxon>
        <taxon>Bathycoccaceae</taxon>
        <taxon>Ostreococcus</taxon>
    </lineage>
</organism>
<dbReference type="EMBL" id="KZ155839">
    <property type="protein sequence ID" value="OUS42113.1"/>
    <property type="molecule type" value="Genomic_DNA"/>
</dbReference>
<reference evidence="1" key="1">
    <citation type="submission" date="2017-04" db="EMBL/GenBank/DDBJ databases">
        <title>Population genomics of picophytoplankton unveils novel chromosome hypervariability.</title>
        <authorList>
            <consortium name="DOE Joint Genome Institute"/>
            <person name="Blanc-Mathieu R."/>
            <person name="Krasovec M."/>
            <person name="Hebrard M."/>
            <person name="Yau S."/>
            <person name="Desgranges E."/>
            <person name="Martin J."/>
            <person name="Schackwitz W."/>
            <person name="Kuo A."/>
            <person name="Salin G."/>
            <person name="Donnadieu C."/>
            <person name="Desdevises Y."/>
            <person name="Sanchez-Ferandin S."/>
            <person name="Moreau H."/>
            <person name="Rivals E."/>
            <person name="Grigoriev I.V."/>
            <person name="Grimsley N."/>
            <person name="Eyre-Walker A."/>
            <person name="Piganeau G."/>
        </authorList>
    </citation>
    <scope>NUCLEOTIDE SEQUENCE [LARGE SCALE GENOMIC DNA]</scope>
    <source>
        <strain evidence="1">RCC 1115</strain>
    </source>
</reference>
<accession>A0A1Y5I1X7</accession>
<dbReference type="AlphaFoldDB" id="A0A1Y5I1X7"/>
<evidence type="ECO:0008006" key="2">
    <source>
        <dbReference type="Google" id="ProtNLM"/>
    </source>
</evidence>
<evidence type="ECO:0000313" key="1">
    <source>
        <dbReference type="EMBL" id="OUS42113.1"/>
    </source>
</evidence>
<dbReference type="PANTHER" id="PTHR31630:SF6">
    <property type="entry name" value="PHYTANOYL-COA DIOXYGENASE-RELATED"/>
    <property type="match status" value="1"/>
</dbReference>
<gene>
    <name evidence="1" type="ORF">BE221DRAFT_202033</name>
</gene>
<protein>
    <recommendedName>
        <fullName evidence="2">Phytanoyl-CoA dioxygenase</fullName>
    </recommendedName>
</protein>
<dbReference type="SUPFAM" id="SSF51197">
    <property type="entry name" value="Clavaminate synthase-like"/>
    <property type="match status" value="1"/>
</dbReference>
<proteinExistence type="predicted"/>
<dbReference type="PANTHER" id="PTHR31630">
    <property type="entry name" value="PHYTANOYL-COA DIOXYGENASE-RELATED-RELATED"/>
    <property type="match status" value="1"/>
</dbReference>